<dbReference type="Pfam" id="PF00440">
    <property type="entry name" value="TetR_N"/>
    <property type="match status" value="1"/>
</dbReference>
<keyword evidence="1" id="KW-0678">Repressor</keyword>
<name>A0A2N0ZCK9_9BACI</name>
<dbReference type="InterPro" id="IPR050624">
    <property type="entry name" value="HTH-type_Tx_Regulator"/>
</dbReference>
<dbReference type="PANTHER" id="PTHR43479">
    <property type="entry name" value="ACREF/ENVCD OPERON REPRESSOR-RELATED"/>
    <property type="match status" value="1"/>
</dbReference>
<evidence type="ECO:0000256" key="1">
    <source>
        <dbReference type="ARBA" id="ARBA00022491"/>
    </source>
</evidence>
<dbReference type="SUPFAM" id="SSF46689">
    <property type="entry name" value="Homeodomain-like"/>
    <property type="match status" value="1"/>
</dbReference>
<dbReference type="Proteomes" id="UP000233343">
    <property type="component" value="Unassembled WGS sequence"/>
</dbReference>
<evidence type="ECO:0000256" key="2">
    <source>
        <dbReference type="ARBA" id="ARBA00023125"/>
    </source>
</evidence>
<dbReference type="EMBL" id="PISD01000047">
    <property type="protein sequence ID" value="PKG27257.1"/>
    <property type="molecule type" value="Genomic_DNA"/>
</dbReference>
<keyword evidence="2 3" id="KW-0238">DNA-binding</keyword>
<feature type="domain" description="HTH tetR-type" evidence="4">
    <location>
        <begin position="9"/>
        <end position="69"/>
    </location>
</feature>
<evidence type="ECO:0000259" key="4">
    <source>
        <dbReference type="PROSITE" id="PS50977"/>
    </source>
</evidence>
<gene>
    <name evidence="5" type="ORF">CWS20_19885</name>
</gene>
<sequence length="180" mass="21554">MKVKNIRRTDTKKRIEESFTALLRKSDIEEITIKNITEHAKINRATFYAHYEDKYQLFDEMIKESARNKIDNHTKHVNTWNNEHVLCLTQAIFEYLNEVKINCPYSYQNLFPLLRKKMLMELKQYLVSLFSHIDNTKKNQFEILIYSRVIYDAAEVVVTEETDLTLHEVVSEMTRLIDFL</sequence>
<proteinExistence type="predicted"/>
<organism evidence="5 6">
    <name type="scientific">Cytobacillus horneckiae</name>
    <dbReference type="NCBI Taxonomy" id="549687"/>
    <lineage>
        <taxon>Bacteria</taxon>
        <taxon>Bacillati</taxon>
        <taxon>Bacillota</taxon>
        <taxon>Bacilli</taxon>
        <taxon>Bacillales</taxon>
        <taxon>Bacillaceae</taxon>
        <taxon>Cytobacillus</taxon>
    </lineage>
</organism>
<feature type="DNA-binding region" description="H-T-H motif" evidence="3">
    <location>
        <begin position="32"/>
        <end position="51"/>
    </location>
</feature>
<dbReference type="AlphaFoldDB" id="A0A2N0ZCK9"/>
<keyword evidence="6" id="KW-1185">Reference proteome</keyword>
<dbReference type="PROSITE" id="PS50977">
    <property type="entry name" value="HTH_TETR_2"/>
    <property type="match status" value="1"/>
</dbReference>
<reference evidence="5 6" key="1">
    <citation type="journal article" date="2010" name="Int. J. Syst. Evol. Microbiol.">
        <title>Bacillus horneckiae sp. nov., isolated from a spacecraft-assembly clean room.</title>
        <authorList>
            <person name="Vaishampayan P."/>
            <person name="Probst A."/>
            <person name="Krishnamurthi S."/>
            <person name="Ghosh S."/>
            <person name="Osman S."/>
            <person name="McDowall A."/>
            <person name="Ruckmani A."/>
            <person name="Mayilraj S."/>
            <person name="Venkateswaran K."/>
        </authorList>
    </citation>
    <scope>NUCLEOTIDE SEQUENCE [LARGE SCALE GENOMIC DNA]</scope>
    <source>
        <strain evidence="6">1PO1SC</strain>
    </source>
</reference>
<dbReference type="GO" id="GO:0003677">
    <property type="term" value="F:DNA binding"/>
    <property type="evidence" value="ECO:0007669"/>
    <property type="project" value="UniProtKB-UniRule"/>
</dbReference>
<evidence type="ECO:0000313" key="6">
    <source>
        <dbReference type="Proteomes" id="UP000233343"/>
    </source>
</evidence>
<comment type="caution">
    <text evidence="5">The sequence shown here is derived from an EMBL/GenBank/DDBJ whole genome shotgun (WGS) entry which is preliminary data.</text>
</comment>
<dbReference type="InterPro" id="IPR009057">
    <property type="entry name" value="Homeodomain-like_sf"/>
</dbReference>
<evidence type="ECO:0000313" key="5">
    <source>
        <dbReference type="EMBL" id="PKG27257.1"/>
    </source>
</evidence>
<dbReference type="RefSeq" id="WP_066190122.1">
    <property type="nucleotide sequence ID" value="NZ_JAFDQP010000001.1"/>
</dbReference>
<accession>A0A2N0ZCK9</accession>
<dbReference type="PANTHER" id="PTHR43479:SF11">
    <property type="entry name" value="ACREF_ENVCD OPERON REPRESSOR-RELATED"/>
    <property type="match status" value="1"/>
</dbReference>
<protein>
    <submittedName>
        <fullName evidence="5">TetR/AcrR family transcriptional regulator</fullName>
    </submittedName>
</protein>
<dbReference type="InterPro" id="IPR001647">
    <property type="entry name" value="HTH_TetR"/>
</dbReference>
<evidence type="ECO:0000256" key="3">
    <source>
        <dbReference type="PROSITE-ProRule" id="PRU00335"/>
    </source>
</evidence>
<dbReference type="Gene3D" id="1.10.357.10">
    <property type="entry name" value="Tetracycline Repressor, domain 2"/>
    <property type="match status" value="1"/>
</dbReference>